<dbReference type="InterPro" id="IPR043136">
    <property type="entry name" value="B30.2/SPRY_sf"/>
</dbReference>
<feature type="compositionally biased region" description="Basic and acidic residues" evidence="2">
    <location>
        <begin position="176"/>
        <end position="200"/>
    </location>
</feature>
<dbReference type="SUPFAM" id="SSF49899">
    <property type="entry name" value="Concanavalin A-like lectins/glucanases"/>
    <property type="match status" value="1"/>
</dbReference>
<dbReference type="Gene3D" id="2.60.120.920">
    <property type="match status" value="1"/>
</dbReference>
<organism evidence="3 4">
    <name type="scientific">Thalassiosira oceanica</name>
    <name type="common">Marine diatom</name>
    <dbReference type="NCBI Taxonomy" id="159749"/>
    <lineage>
        <taxon>Eukaryota</taxon>
        <taxon>Sar</taxon>
        <taxon>Stramenopiles</taxon>
        <taxon>Ochrophyta</taxon>
        <taxon>Bacillariophyta</taxon>
        <taxon>Coscinodiscophyceae</taxon>
        <taxon>Thalassiosirophycidae</taxon>
        <taxon>Thalassiosirales</taxon>
        <taxon>Thalassiosiraceae</taxon>
        <taxon>Thalassiosira</taxon>
    </lineage>
</organism>
<feature type="compositionally biased region" description="Basic and acidic residues" evidence="2">
    <location>
        <begin position="80"/>
        <end position="102"/>
    </location>
</feature>
<evidence type="ECO:0000256" key="2">
    <source>
        <dbReference type="SAM" id="MobiDB-lite"/>
    </source>
</evidence>
<dbReference type="AlphaFoldDB" id="K0TNB3"/>
<dbReference type="OrthoDB" id="195558at2759"/>
<dbReference type="EMBL" id="AGNL01004562">
    <property type="protein sequence ID" value="EJK73362.1"/>
    <property type="molecule type" value="Genomic_DNA"/>
</dbReference>
<name>K0TNB3_THAOC</name>
<proteinExistence type="predicted"/>
<comment type="caution">
    <text evidence="3">The sequence shown here is derived from an EMBL/GenBank/DDBJ whole genome shotgun (WGS) entry which is preliminary data.</text>
</comment>
<evidence type="ECO:0000256" key="1">
    <source>
        <dbReference type="SAM" id="Coils"/>
    </source>
</evidence>
<dbReference type="InterPro" id="IPR013320">
    <property type="entry name" value="ConA-like_dom_sf"/>
</dbReference>
<evidence type="ECO:0000313" key="4">
    <source>
        <dbReference type="Proteomes" id="UP000266841"/>
    </source>
</evidence>
<feature type="compositionally biased region" description="Low complexity" evidence="2">
    <location>
        <begin position="137"/>
        <end position="156"/>
    </location>
</feature>
<feature type="non-terminal residue" evidence="3">
    <location>
        <position position="1"/>
    </location>
</feature>
<gene>
    <name evidence="3" type="ORF">THAOC_05018</name>
</gene>
<sequence length="639" mass="69787">VEDQRPHRPVEARPEEAGLEARGVEPPSREVRPRRAQVAAGDHDRRCGGLDVRPPAAVAAVAASPLGVRLVVALAAADGPPRRGGADPRHGRRQEQPLHEAQAEPVGRRPGRSRRRRQREEERGDPRQEQRQRQHGPEALAVPPPAAAASEPPAAVHQPQPVLLTAARVPTVRRPAAGEDAPRHLRQRVAGEEGRLDAAELRLGPAQGVEERARGHGRRAPVRVAYRRGDGRGGRPTEGRGGEEGARVGPAAAGSGPHFPSFGRTVRELKKLPLLAKMADDGDGAKRPKTAEGGQDGVVTAEEAELLRRRIAELESEIERLRRRGRQEGDHEVLPVVTEVNVTVSTTVDLSRVDTGLVTHITSFLGTPRELLNLALTCKSFGWRQPMSTLNWSLVEEVARQTVCSRATDDEIGCLPRYVSGMTTWLSILHRHEHLLDFDVLLGGSIDHRNGDKTAVFATGENNKNSVAVSSSYAMSSGAHYAEFLITGVPFIGIVRPMPGLDDRAYLGDFCFIGGDYSFFPDFLAQRSDDWGNSDVHACDFNCDDGRMALTAWDENANDEIDFEWEGMEGCQSGDTVGMLLNFDEGTLTVYKNNRRLGVMKDGLSGPYCWYVHLFSRETVDTVSIKRGPLPDSDGATRT</sequence>
<evidence type="ECO:0008006" key="5">
    <source>
        <dbReference type="Google" id="ProtNLM"/>
    </source>
</evidence>
<feature type="region of interest" description="Disordered" evidence="2">
    <location>
        <begin position="77"/>
        <end position="262"/>
    </location>
</feature>
<keyword evidence="4" id="KW-1185">Reference proteome</keyword>
<feature type="coiled-coil region" evidence="1">
    <location>
        <begin position="304"/>
        <end position="331"/>
    </location>
</feature>
<feature type="compositionally biased region" description="Basic and acidic residues" evidence="2">
    <location>
        <begin position="227"/>
        <end position="246"/>
    </location>
</feature>
<keyword evidence="1" id="KW-0175">Coiled coil</keyword>
<protein>
    <recommendedName>
        <fullName evidence="5">B30.2/SPRY domain-containing protein</fullName>
    </recommendedName>
</protein>
<feature type="compositionally biased region" description="Basic and acidic residues" evidence="2">
    <location>
        <begin position="1"/>
        <end position="16"/>
    </location>
</feature>
<reference evidence="3 4" key="1">
    <citation type="journal article" date="2012" name="Genome Biol.">
        <title>Genome and low-iron response of an oceanic diatom adapted to chronic iron limitation.</title>
        <authorList>
            <person name="Lommer M."/>
            <person name="Specht M."/>
            <person name="Roy A.S."/>
            <person name="Kraemer L."/>
            <person name="Andreson R."/>
            <person name="Gutowska M.A."/>
            <person name="Wolf J."/>
            <person name="Bergner S.V."/>
            <person name="Schilhabel M.B."/>
            <person name="Klostermeier U.C."/>
            <person name="Beiko R.G."/>
            <person name="Rosenstiel P."/>
            <person name="Hippler M."/>
            <person name="Laroche J."/>
        </authorList>
    </citation>
    <scope>NUCLEOTIDE SEQUENCE [LARGE SCALE GENOMIC DNA]</scope>
    <source>
        <strain evidence="3 4">CCMP1005</strain>
    </source>
</reference>
<feature type="region of interest" description="Disordered" evidence="2">
    <location>
        <begin position="1"/>
        <end position="51"/>
    </location>
</feature>
<feature type="compositionally biased region" description="Low complexity" evidence="2">
    <location>
        <begin position="165"/>
        <end position="175"/>
    </location>
</feature>
<evidence type="ECO:0000313" key="3">
    <source>
        <dbReference type="EMBL" id="EJK73362.1"/>
    </source>
</evidence>
<dbReference type="Proteomes" id="UP000266841">
    <property type="component" value="Unassembled WGS sequence"/>
</dbReference>
<accession>K0TNB3</accession>
<feature type="compositionally biased region" description="Basic and acidic residues" evidence="2">
    <location>
        <begin position="118"/>
        <end position="136"/>
    </location>
</feature>